<dbReference type="AlphaFoldDB" id="A0A9X0D559"/>
<dbReference type="EMBL" id="MU825875">
    <property type="protein sequence ID" value="KAJ7386891.1"/>
    <property type="molecule type" value="Genomic_DNA"/>
</dbReference>
<gene>
    <name evidence="2" type="ORF">OS493_006925</name>
</gene>
<evidence type="ECO:0000313" key="3">
    <source>
        <dbReference type="Proteomes" id="UP001163046"/>
    </source>
</evidence>
<dbReference type="Proteomes" id="UP001163046">
    <property type="component" value="Unassembled WGS sequence"/>
</dbReference>
<keyword evidence="1" id="KW-0812">Transmembrane</keyword>
<feature type="transmembrane region" description="Helical" evidence="1">
    <location>
        <begin position="100"/>
        <end position="121"/>
    </location>
</feature>
<organism evidence="2 3">
    <name type="scientific">Desmophyllum pertusum</name>
    <dbReference type="NCBI Taxonomy" id="174260"/>
    <lineage>
        <taxon>Eukaryota</taxon>
        <taxon>Metazoa</taxon>
        <taxon>Cnidaria</taxon>
        <taxon>Anthozoa</taxon>
        <taxon>Hexacorallia</taxon>
        <taxon>Scleractinia</taxon>
        <taxon>Caryophylliina</taxon>
        <taxon>Caryophylliidae</taxon>
        <taxon>Desmophyllum</taxon>
    </lineage>
</organism>
<protein>
    <submittedName>
        <fullName evidence="2">Uncharacterized protein</fullName>
    </submittedName>
</protein>
<sequence length="154" mass="17660">MAENAVLKETAVSEQINKRSKNKWYLNHTAPCSVAPRRSQKILKRKLAASMCADGQISGNSSEAEEDFPTDQEVDLNVEVKLATLSLLKNPPQHKLSHQLYQILLAGLIVHQIFVHLILRLRMKPPCWQMKHLLMKTGKVIAMMKKKEKMIWTY</sequence>
<name>A0A9X0D559_9CNID</name>
<accession>A0A9X0D559</accession>
<reference evidence="2" key="1">
    <citation type="submission" date="2023-01" db="EMBL/GenBank/DDBJ databases">
        <title>Genome assembly of the deep-sea coral Lophelia pertusa.</title>
        <authorList>
            <person name="Herrera S."/>
            <person name="Cordes E."/>
        </authorList>
    </citation>
    <scope>NUCLEOTIDE SEQUENCE</scope>
    <source>
        <strain evidence="2">USNM1676648</strain>
        <tissue evidence="2">Polyp</tissue>
    </source>
</reference>
<keyword evidence="3" id="KW-1185">Reference proteome</keyword>
<keyword evidence="1" id="KW-0472">Membrane</keyword>
<evidence type="ECO:0000256" key="1">
    <source>
        <dbReference type="SAM" id="Phobius"/>
    </source>
</evidence>
<comment type="caution">
    <text evidence="2">The sequence shown here is derived from an EMBL/GenBank/DDBJ whole genome shotgun (WGS) entry which is preliminary data.</text>
</comment>
<proteinExistence type="predicted"/>
<evidence type="ECO:0000313" key="2">
    <source>
        <dbReference type="EMBL" id="KAJ7386891.1"/>
    </source>
</evidence>
<keyword evidence="1" id="KW-1133">Transmembrane helix</keyword>